<evidence type="ECO:0000313" key="2">
    <source>
        <dbReference type="Proteomes" id="UP000789366"/>
    </source>
</evidence>
<sequence length="283" mass="31563">MSSIFIAYCFVKTVSGNDKFINGSALYCINDEDNEFREFIYKGFTGSNDSLIIDFEKNSIVLMIGRYVYHDNVESLGLIQTIPISALPDSSCSPEDLPYAFPLLIYTAPAVTNSYKFNDNIGRQSFMLSKRLYNPVNGQKGIESNVIVSYTNANGRYDSLKEGIKKSVISAVGRLKINKFPHIISSEIEWSYASNESKSSLHSSGTKAKSTEDFNNQLDMIEEQYATMNSQPSNKRKRGAFFSSPANPSNNTTPTTNLEELANQIRTNQPEAQQTSTNTPNKI</sequence>
<evidence type="ECO:0000313" key="1">
    <source>
        <dbReference type="EMBL" id="CAG8456848.1"/>
    </source>
</evidence>
<dbReference type="Proteomes" id="UP000789366">
    <property type="component" value="Unassembled WGS sequence"/>
</dbReference>
<protein>
    <submittedName>
        <fullName evidence="1">10751_t:CDS:1</fullName>
    </submittedName>
</protein>
<accession>A0ACA9K7I5</accession>
<keyword evidence="2" id="KW-1185">Reference proteome</keyword>
<dbReference type="EMBL" id="CAJVPW010000509">
    <property type="protein sequence ID" value="CAG8456848.1"/>
    <property type="molecule type" value="Genomic_DNA"/>
</dbReference>
<name>A0ACA9K7I5_9GLOM</name>
<reference evidence="1" key="1">
    <citation type="submission" date="2021-06" db="EMBL/GenBank/DDBJ databases">
        <authorList>
            <person name="Kallberg Y."/>
            <person name="Tangrot J."/>
            <person name="Rosling A."/>
        </authorList>
    </citation>
    <scope>NUCLEOTIDE SEQUENCE</scope>
    <source>
        <strain evidence="1">28 12/20/2015</strain>
    </source>
</reference>
<proteinExistence type="predicted"/>
<organism evidence="1 2">
    <name type="scientific">Cetraspora pellucida</name>
    <dbReference type="NCBI Taxonomy" id="1433469"/>
    <lineage>
        <taxon>Eukaryota</taxon>
        <taxon>Fungi</taxon>
        <taxon>Fungi incertae sedis</taxon>
        <taxon>Mucoromycota</taxon>
        <taxon>Glomeromycotina</taxon>
        <taxon>Glomeromycetes</taxon>
        <taxon>Diversisporales</taxon>
        <taxon>Gigasporaceae</taxon>
        <taxon>Cetraspora</taxon>
    </lineage>
</organism>
<comment type="caution">
    <text evidence="1">The sequence shown here is derived from an EMBL/GenBank/DDBJ whole genome shotgun (WGS) entry which is preliminary data.</text>
</comment>
<gene>
    <name evidence="1" type="ORF">SPELUC_LOCUS1076</name>
</gene>